<dbReference type="EMBL" id="AP021879">
    <property type="protein sequence ID" value="BBO87566.1"/>
    <property type="molecule type" value="Genomic_DNA"/>
</dbReference>
<dbReference type="AlphaFoldDB" id="A0A5K8A551"/>
<dbReference type="PANTHER" id="PTHR42709:SF11">
    <property type="entry name" value="DEDA FAMILY PROTEIN"/>
    <property type="match status" value="1"/>
</dbReference>
<feature type="transmembrane region" description="Helical" evidence="1">
    <location>
        <begin position="161"/>
        <end position="182"/>
    </location>
</feature>
<reference evidence="3 4" key="1">
    <citation type="submission" date="2019-11" db="EMBL/GenBank/DDBJ databases">
        <title>Comparative genomics of hydrocarbon-degrading Desulfosarcina strains.</title>
        <authorList>
            <person name="Watanabe M."/>
            <person name="Kojima H."/>
            <person name="Fukui M."/>
        </authorList>
    </citation>
    <scope>NUCLEOTIDE SEQUENCE [LARGE SCALE GENOMIC DNA]</scope>
    <source>
        <strain evidence="4">oXyS1</strain>
    </source>
</reference>
<dbReference type="Proteomes" id="UP000422108">
    <property type="component" value="Chromosome"/>
</dbReference>
<dbReference type="Pfam" id="PF09335">
    <property type="entry name" value="VTT_dom"/>
    <property type="match status" value="1"/>
</dbReference>
<feature type="transmembrane region" description="Helical" evidence="1">
    <location>
        <begin position="48"/>
        <end position="65"/>
    </location>
</feature>
<keyword evidence="1" id="KW-0812">Transmembrane</keyword>
<keyword evidence="1" id="KW-0472">Membrane</keyword>
<keyword evidence="4" id="KW-1185">Reference proteome</keyword>
<feature type="domain" description="VTT" evidence="2">
    <location>
        <begin position="65"/>
        <end position="181"/>
    </location>
</feature>
<dbReference type="GO" id="GO:0005886">
    <property type="term" value="C:plasma membrane"/>
    <property type="evidence" value="ECO:0007669"/>
    <property type="project" value="TreeGrafter"/>
</dbReference>
<organism evidence="3 4">
    <name type="scientific">Desulfosarcina ovata subsp. ovata</name>
    <dbReference type="NCBI Taxonomy" id="2752305"/>
    <lineage>
        <taxon>Bacteria</taxon>
        <taxon>Pseudomonadati</taxon>
        <taxon>Thermodesulfobacteriota</taxon>
        <taxon>Desulfobacteria</taxon>
        <taxon>Desulfobacterales</taxon>
        <taxon>Desulfosarcinaceae</taxon>
        <taxon>Desulfosarcina</taxon>
    </lineage>
</organism>
<name>A0A5K8A551_9BACT</name>
<dbReference type="InterPro" id="IPR051311">
    <property type="entry name" value="DedA_domain"/>
</dbReference>
<evidence type="ECO:0000313" key="3">
    <source>
        <dbReference type="EMBL" id="BBO87566.1"/>
    </source>
</evidence>
<feature type="transmembrane region" description="Helical" evidence="1">
    <location>
        <begin position="129"/>
        <end position="154"/>
    </location>
</feature>
<keyword evidence="1" id="KW-1133">Transmembrane helix</keyword>
<evidence type="ECO:0000313" key="4">
    <source>
        <dbReference type="Proteomes" id="UP000422108"/>
    </source>
</evidence>
<dbReference type="InterPro" id="IPR032816">
    <property type="entry name" value="VTT_dom"/>
</dbReference>
<dbReference type="RefSeq" id="WP_155309011.1">
    <property type="nucleotide sequence ID" value="NZ_AP021879.1"/>
</dbReference>
<evidence type="ECO:0000256" key="1">
    <source>
        <dbReference type="SAM" id="Phobius"/>
    </source>
</evidence>
<evidence type="ECO:0000259" key="2">
    <source>
        <dbReference type="Pfam" id="PF09335"/>
    </source>
</evidence>
<protein>
    <recommendedName>
        <fullName evidence="2">VTT domain-containing protein</fullName>
    </recommendedName>
</protein>
<dbReference type="PANTHER" id="PTHR42709">
    <property type="entry name" value="ALKALINE PHOSPHATASE LIKE PROTEIN"/>
    <property type="match status" value="1"/>
</dbReference>
<proteinExistence type="predicted"/>
<gene>
    <name evidence="3" type="ORF">DSCOOX_07460</name>
</gene>
<accession>A0A5K8A551</accession>
<sequence length="231" mass="24751">MKLAAKLFFIAVLLGVIFAASFELWGAKLELLFSQEACAQWFDQIRTWAWLVGIGLLIGDILLPIPATGIMAALGSVYGVWMGGLIAVVGSAGAGFTGYGLARLAGEKGARLLASEGELMRFKTVFDRWGGWGIIVSRILPILPEVMTILAGLARMDLRRFSAALLLGTLPTCLLFAFLGHASKGDPGYGVFLAVVLPLLLWPIFLLITKKQRVESGDLTKPIAEGGRACD</sequence>
<feature type="transmembrane region" description="Helical" evidence="1">
    <location>
        <begin position="77"/>
        <end position="102"/>
    </location>
</feature>
<feature type="transmembrane region" description="Helical" evidence="1">
    <location>
        <begin position="188"/>
        <end position="208"/>
    </location>
</feature>